<dbReference type="PANTHER" id="PTHR17550">
    <property type="entry name" value="E3 UBIQUITIN-PROTEIN LIGASE TTC3"/>
    <property type="match status" value="1"/>
</dbReference>
<protein>
    <recommendedName>
        <fullName evidence="4">Stress-induced phosphoprotein 1</fullName>
    </recommendedName>
</protein>
<evidence type="ECO:0000313" key="3">
    <source>
        <dbReference type="Proteomes" id="UP000314982"/>
    </source>
</evidence>
<proteinExistence type="predicted"/>
<keyword evidence="3" id="KW-1185">Reference proteome</keyword>
<reference evidence="2" key="2">
    <citation type="submission" date="2025-08" db="UniProtKB">
        <authorList>
            <consortium name="Ensembl"/>
        </authorList>
    </citation>
    <scope>IDENTIFICATION</scope>
</reference>
<dbReference type="Proteomes" id="UP000314982">
    <property type="component" value="Unassembled WGS sequence"/>
</dbReference>
<dbReference type="Gene3D" id="1.25.40.10">
    <property type="entry name" value="Tetratricopeptide repeat domain"/>
    <property type="match status" value="1"/>
</dbReference>
<sequence length="148" mass="17240">MKAKGNDQFQKKKYEAAVKYYSKAIKYHPENHIIYGNRALCYIRSEKYLKAVGDGKRATLIQPEWAKGHYRYCEAMFLLGDHKRAMAANKWAQTLCKADPEGMKDLLQQHAKFNIEMEESKCRREEESKVGRPNTTATKKVSSKRYVQ</sequence>
<evidence type="ECO:0008006" key="4">
    <source>
        <dbReference type="Google" id="ProtNLM"/>
    </source>
</evidence>
<feature type="compositionally biased region" description="Basic and acidic residues" evidence="1">
    <location>
        <begin position="120"/>
        <end position="130"/>
    </location>
</feature>
<reference evidence="2" key="3">
    <citation type="submission" date="2025-09" db="UniProtKB">
        <authorList>
            <consortium name="Ensembl"/>
        </authorList>
    </citation>
    <scope>IDENTIFICATION</scope>
</reference>
<name>A0A4W5P2Q7_9TELE</name>
<dbReference type="Ensembl" id="ENSHHUT00000060909.1">
    <property type="protein sequence ID" value="ENSHHUP00000058896.1"/>
    <property type="gene ID" value="ENSHHUG00000035027.1"/>
</dbReference>
<dbReference type="GeneTree" id="ENSGT00940000154465"/>
<dbReference type="SMART" id="SM00028">
    <property type="entry name" value="TPR"/>
    <property type="match status" value="2"/>
</dbReference>
<dbReference type="PANTHER" id="PTHR17550:SF4">
    <property type="entry name" value="E3 UBIQUITIN-PROTEIN LIGASE TTC3"/>
    <property type="match status" value="1"/>
</dbReference>
<dbReference type="AlphaFoldDB" id="A0A4W5P2Q7"/>
<evidence type="ECO:0000313" key="2">
    <source>
        <dbReference type="Ensembl" id="ENSHHUP00000058896.1"/>
    </source>
</evidence>
<feature type="region of interest" description="Disordered" evidence="1">
    <location>
        <begin position="120"/>
        <end position="148"/>
    </location>
</feature>
<evidence type="ECO:0000256" key="1">
    <source>
        <dbReference type="SAM" id="MobiDB-lite"/>
    </source>
</evidence>
<dbReference type="InterPro" id="IPR019734">
    <property type="entry name" value="TPR_rpt"/>
</dbReference>
<dbReference type="InterPro" id="IPR011990">
    <property type="entry name" value="TPR-like_helical_dom_sf"/>
</dbReference>
<accession>A0A4W5P2Q7</accession>
<dbReference type="SUPFAM" id="SSF48452">
    <property type="entry name" value="TPR-like"/>
    <property type="match status" value="1"/>
</dbReference>
<organism evidence="2 3">
    <name type="scientific">Hucho hucho</name>
    <name type="common">huchen</name>
    <dbReference type="NCBI Taxonomy" id="62062"/>
    <lineage>
        <taxon>Eukaryota</taxon>
        <taxon>Metazoa</taxon>
        <taxon>Chordata</taxon>
        <taxon>Craniata</taxon>
        <taxon>Vertebrata</taxon>
        <taxon>Euteleostomi</taxon>
        <taxon>Actinopterygii</taxon>
        <taxon>Neopterygii</taxon>
        <taxon>Teleostei</taxon>
        <taxon>Protacanthopterygii</taxon>
        <taxon>Salmoniformes</taxon>
        <taxon>Salmonidae</taxon>
        <taxon>Salmoninae</taxon>
        <taxon>Hucho</taxon>
    </lineage>
</organism>
<reference evidence="3" key="1">
    <citation type="submission" date="2018-06" db="EMBL/GenBank/DDBJ databases">
        <title>Genome assembly of Danube salmon.</title>
        <authorList>
            <person name="Macqueen D.J."/>
            <person name="Gundappa M.K."/>
        </authorList>
    </citation>
    <scope>NUCLEOTIDE SEQUENCE [LARGE SCALE GENOMIC DNA]</scope>
</reference>